<accession>A0A9D1W9M8</accession>
<keyword evidence="10" id="KW-1015">Disulfide bond</keyword>
<evidence type="ECO:0000256" key="8">
    <source>
        <dbReference type="ARBA" id="ARBA00023133"/>
    </source>
</evidence>
<dbReference type="GO" id="GO:0016491">
    <property type="term" value="F:oxidoreductase activity"/>
    <property type="evidence" value="ECO:0007669"/>
    <property type="project" value="UniProtKB-KW"/>
</dbReference>
<dbReference type="EMBL" id="DXEZ01000222">
    <property type="protein sequence ID" value="HIX54975.1"/>
    <property type="molecule type" value="Genomic_DNA"/>
</dbReference>
<evidence type="ECO:0000313" key="13">
    <source>
        <dbReference type="EMBL" id="HIX54975.1"/>
    </source>
</evidence>
<evidence type="ECO:0000256" key="7">
    <source>
        <dbReference type="ARBA" id="ARBA00023004"/>
    </source>
</evidence>
<reference evidence="13" key="2">
    <citation type="submission" date="2021-04" db="EMBL/GenBank/DDBJ databases">
        <authorList>
            <person name="Gilroy R."/>
        </authorList>
    </citation>
    <scope>NUCLEOTIDE SEQUENCE</scope>
    <source>
        <strain evidence="13">1719</strain>
    </source>
</reference>
<evidence type="ECO:0000256" key="10">
    <source>
        <dbReference type="ARBA" id="ARBA00023157"/>
    </source>
</evidence>
<evidence type="ECO:0000256" key="3">
    <source>
        <dbReference type="ARBA" id="ARBA00022692"/>
    </source>
</evidence>
<feature type="transmembrane region" description="Helical" evidence="12">
    <location>
        <begin position="264"/>
        <end position="281"/>
    </location>
</feature>
<name>A0A9D1W9M8_9SPHI</name>
<feature type="transmembrane region" description="Helical" evidence="12">
    <location>
        <begin position="293"/>
        <end position="311"/>
    </location>
</feature>
<feature type="transmembrane region" description="Helical" evidence="12">
    <location>
        <begin position="215"/>
        <end position="233"/>
    </location>
</feature>
<dbReference type="Proteomes" id="UP000824156">
    <property type="component" value="Unassembled WGS sequence"/>
</dbReference>
<organism evidence="13 14">
    <name type="scientific">Candidatus Sphingobacterium stercoripullorum</name>
    <dbReference type="NCBI Taxonomy" id="2838759"/>
    <lineage>
        <taxon>Bacteria</taxon>
        <taxon>Pseudomonadati</taxon>
        <taxon>Bacteroidota</taxon>
        <taxon>Sphingobacteriia</taxon>
        <taxon>Sphingobacteriales</taxon>
        <taxon>Sphingobacteriaceae</taxon>
        <taxon>Sphingobacterium</taxon>
    </lineage>
</organism>
<comment type="caution">
    <text evidence="13">The sequence shown here is derived from an EMBL/GenBank/DDBJ whole genome shotgun (WGS) entry which is preliminary data.</text>
</comment>
<dbReference type="PANTHER" id="PTHR35457">
    <property type="entry name" value="HEME A SYNTHASE"/>
    <property type="match status" value="1"/>
</dbReference>
<dbReference type="AlphaFoldDB" id="A0A9D1W9M8"/>
<feature type="transmembrane region" description="Helical" evidence="12">
    <location>
        <begin position="143"/>
        <end position="161"/>
    </location>
</feature>
<evidence type="ECO:0000256" key="6">
    <source>
        <dbReference type="ARBA" id="ARBA00023002"/>
    </source>
</evidence>
<dbReference type="GO" id="GO:0016020">
    <property type="term" value="C:membrane"/>
    <property type="evidence" value="ECO:0007669"/>
    <property type="project" value="UniProtKB-SubCell"/>
</dbReference>
<dbReference type="InterPro" id="IPR050450">
    <property type="entry name" value="COX15/CtaA_HemeA_synthase"/>
</dbReference>
<gene>
    <name evidence="13" type="ORF">H9853_08115</name>
</gene>
<feature type="transmembrane region" description="Helical" evidence="12">
    <location>
        <begin position="118"/>
        <end position="138"/>
    </location>
</feature>
<comment type="pathway">
    <text evidence="11">Porphyrin-containing compound metabolism.</text>
</comment>
<feature type="transmembrane region" description="Helical" evidence="12">
    <location>
        <begin position="12"/>
        <end position="30"/>
    </location>
</feature>
<keyword evidence="2" id="KW-1003">Cell membrane</keyword>
<dbReference type="GO" id="GO:0006784">
    <property type="term" value="P:heme A biosynthetic process"/>
    <property type="evidence" value="ECO:0007669"/>
    <property type="project" value="InterPro"/>
</dbReference>
<protein>
    <submittedName>
        <fullName evidence="13">COX15/CtaA family protein</fullName>
    </submittedName>
</protein>
<proteinExistence type="predicted"/>
<keyword evidence="7" id="KW-0408">Iron</keyword>
<keyword evidence="4" id="KW-0479">Metal-binding</keyword>
<dbReference type="GO" id="GO:0046872">
    <property type="term" value="F:metal ion binding"/>
    <property type="evidence" value="ECO:0007669"/>
    <property type="project" value="UniProtKB-KW"/>
</dbReference>
<keyword evidence="6" id="KW-0560">Oxidoreductase</keyword>
<evidence type="ECO:0000256" key="5">
    <source>
        <dbReference type="ARBA" id="ARBA00022989"/>
    </source>
</evidence>
<evidence type="ECO:0000256" key="4">
    <source>
        <dbReference type="ARBA" id="ARBA00022723"/>
    </source>
</evidence>
<reference evidence="13" key="1">
    <citation type="journal article" date="2021" name="PeerJ">
        <title>Extensive microbial diversity within the chicken gut microbiome revealed by metagenomics and culture.</title>
        <authorList>
            <person name="Gilroy R."/>
            <person name="Ravi A."/>
            <person name="Getino M."/>
            <person name="Pursley I."/>
            <person name="Horton D.L."/>
            <person name="Alikhan N.F."/>
            <person name="Baker D."/>
            <person name="Gharbi K."/>
            <person name="Hall N."/>
            <person name="Watson M."/>
            <person name="Adriaenssens E.M."/>
            <person name="Foster-Nyarko E."/>
            <person name="Jarju S."/>
            <person name="Secka A."/>
            <person name="Antonio M."/>
            <person name="Oren A."/>
            <person name="Chaudhuri R.R."/>
            <person name="La Ragione R."/>
            <person name="Hildebrand F."/>
            <person name="Pallen M.J."/>
        </authorList>
    </citation>
    <scope>NUCLEOTIDE SEQUENCE</scope>
    <source>
        <strain evidence="13">1719</strain>
    </source>
</reference>
<feature type="transmembrane region" description="Helical" evidence="12">
    <location>
        <begin position="323"/>
        <end position="341"/>
    </location>
</feature>
<evidence type="ECO:0000256" key="2">
    <source>
        <dbReference type="ARBA" id="ARBA00022475"/>
    </source>
</evidence>
<comment type="subcellular location">
    <subcellularLocation>
        <location evidence="1">Membrane</location>
        <topology evidence="1">Multi-pass membrane protein</topology>
    </subcellularLocation>
</comment>
<keyword evidence="9 12" id="KW-0472">Membrane</keyword>
<keyword evidence="5 12" id="KW-1133">Transmembrane helix</keyword>
<sequence length="347" mass="39746">MYPASEKRFVRVNRITIFLIFAVILAGSVVRSTGSGMGCPDWPKCFNRIVPPTSVDQLPEGYEEHYIEHRAKKNERFANILEKVGFQKEADLIRHDESLLAHEPFNVAKTWTEYGNRLFGVLSGIGVLLTLVFSFTYLRVKPIIFIVSLINLFALTFQAWFGSIVVSTNLTPWVITVHMLLAIAIACMSIYTFYKATTLRNKDILINHSFIGIKYVCIAFILLLLVQVIWGTQVREEVDVMLKSGVDRNQWLDFISSSYMRHRIFGYICTAFILFLFWLIRSRFAPNSIQSKTVTFVLLFGGLQLITGVILGRYNLPAFAQPLHLLFSILFFSSVYYLMLLTNKATY</sequence>
<keyword evidence="3 12" id="KW-0812">Transmembrane</keyword>
<evidence type="ECO:0000256" key="9">
    <source>
        <dbReference type="ARBA" id="ARBA00023136"/>
    </source>
</evidence>
<evidence type="ECO:0000256" key="12">
    <source>
        <dbReference type="SAM" id="Phobius"/>
    </source>
</evidence>
<evidence type="ECO:0000256" key="1">
    <source>
        <dbReference type="ARBA" id="ARBA00004141"/>
    </source>
</evidence>
<feature type="transmembrane region" description="Helical" evidence="12">
    <location>
        <begin position="173"/>
        <end position="194"/>
    </location>
</feature>
<evidence type="ECO:0000313" key="14">
    <source>
        <dbReference type="Proteomes" id="UP000824156"/>
    </source>
</evidence>
<dbReference type="InterPro" id="IPR003780">
    <property type="entry name" value="COX15/CtaA_fam"/>
</dbReference>
<dbReference type="Pfam" id="PF02628">
    <property type="entry name" value="COX15-CtaA"/>
    <property type="match status" value="2"/>
</dbReference>
<evidence type="ECO:0000256" key="11">
    <source>
        <dbReference type="ARBA" id="ARBA00023444"/>
    </source>
</evidence>
<dbReference type="PANTHER" id="PTHR35457:SF1">
    <property type="entry name" value="HEME A SYNTHASE"/>
    <property type="match status" value="1"/>
</dbReference>
<keyword evidence="8" id="KW-0350">Heme biosynthesis</keyword>